<evidence type="ECO:0000256" key="7">
    <source>
        <dbReference type="PROSITE-ProRule" id="PRU00473"/>
    </source>
</evidence>
<name>A0AAP8ME44_9GAMM</name>
<proteinExistence type="inferred from homology"/>
<evidence type="ECO:0000256" key="9">
    <source>
        <dbReference type="SAM" id="Phobius"/>
    </source>
</evidence>
<keyword evidence="11" id="KW-0969">Cilium</keyword>
<dbReference type="RefSeq" id="WP_084198749.1">
    <property type="nucleotide sequence ID" value="NZ_BMYL01000002.1"/>
</dbReference>
<evidence type="ECO:0000256" key="5">
    <source>
        <dbReference type="ARBA" id="ARBA00022989"/>
    </source>
</evidence>
<keyword evidence="6 7" id="KW-0472">Membrane</keyword>
<dbReference type="EMBL" id="PKUR01000002">
    <property type="protein sequence ID" value="PLW86105.1"/>
    <property type="molecule type" value="Genomic_DNA"/>
</dbReference>
<evidence type="ECO:0000256" key="3">
    <source>
        <dbReference type="ARBA" id="ARBA00022475"/>
    </source>
</evidence>
<feature type="transmembrane region" description="Helical" evidence="9">
    <location>
        <begin position="21"/>
        <end position="45"/>
    </location>
</feature>
<evidence type="ECO:0000256" key="1">
    <source>
        <dbReference type="ARBA" id="ARBA00004162"/>
    </source>
</evidence>
<feature type="compositionally biased region" description="Basic and acidic residues" evidence="8">
    <location>
        <begin position="285"/>
        <end position="294"/>
    </location>
</feature>
<evidence type="ECO:0000256" key="8">
    <source>
        <dbReference type="SAM" id="MobiDB-lite"/>
    </source>
</evidence>
<comment type="subcellular location">
    <subcellularLocation>
        <location evidence="1">Cell membrane</location>
        <topology evidence="1">Single-pass membrane protein</topology>
    </subcellularLocation>
</comment>
<evidence type="ECO:0000259" key="10">
    <source>
        <dbReference type="PROSITE" id="PS51123"/>
    </source>
</evidence>
<evidence type="ECO:0000313" key="11">
    <source>
        <dbReference type="EMBL" id="PLW86105.1"/>
    </source>
</evidence>
<feature type="region of interest" description="Disordered" evidence="8">
    <location>
        <begin position="274"/>
        <end position="300"/>
    </location>
</feature>
<dbReference type="PROSITE" id="PS51123">
    <property type="entry name" value="OMPA_2"/>
    <property type="match status" value="1"/>
</dbReference>
<keyword evidence="3" id="KW-1003">Cell membrane</keyword>
<keyword evidence="12" id="KW-1185">Reference proteome</keyword>
<evidence type="ECO:0000256" key="6">
    <source>
        <dbReference type="ARBA" id="ARBA00023136"/>
    </source>
</evidence>
<dbReference type="PANTHER" id="PTHR30329">
    <property type="entry name" value="STATOR ELEMENT OF FLAGELLAR MOTOR COMPLEX"/>
    <property type="match status" value="1"/>
</dbReference>
<dbReference type="CDD" id="cd07185">
    <property type="entry name" value="OmpA_C-like"/>
    <property type="match status" value="1"/>
</dbReference>
<evidence type="ECO:0000256" key="2">
    <source>
        <dbReference type="ARBA" id="ARBA00008914"/>
    </source>
</evidence>
<dbReference type="InterPro" id="IPR006665">
    <property type="entry name" value="OmpA-like"/>
</dbReference>
<dbReference type="AlphaFoldDB" id="A0AAP8ME44"/>
<comment type="similarity">
    <text evidence="2">Belongs to the MotB family.</text>
</comment>
<dbReference type="InterPro" id="IPR025713">
    <property type="entry name" value="MotB-like_N_dom"/>
</dbReference>
<dbReference type="SUPFAM" id="SSF103088">
    <property type="entry name" value="OmpA-like"/>
    <property type="match status" value="1"/>
</dbReference>
<dbReference type="Proteomes" id="UP000235162">
    <property type="component" value="Unassembled WGS sequence"/>
</dbReference>
<sequence length="300" mass="32617">MSAASAPFVLRRQRARDNHQVGGWKIALADLMTALMALFLVLWILSGASDTQRQQVSDYFNSPLNIRPKAQLAIKASSQVNGEGLLPGSQGVVLPAAQQRPAPAAAEHDVETLRWELDKVMTANPKLQRLKSQLRVAAVAEGMKVELSDSTRETMFQLGSGELELEMRELLAALAPVLNKFPQAISITGHTDSLTYPGQQAGYSNWELSSARANASRRQLVSAGLAPGKVIRVSGVANMLPIKDQPIDSPMNRRIEILLLDDVGRTALIDSKTPEDLFTGTSDATRPEVEADHHGSKRIQ</sequence>
<accession>A0AAP8ME44</accession>
<comment type="caution">
    <text evidence="11">The sequence shown here is derived from an EMBL/GenBank/DDBJ whole genome shotgun (WGS) entry which is preliminary data.</text>
</comment>
<feature type="domain" description="OmpA-like" evidence="10">
    <location>
        <begin position="143"/>
        <end position="263"/>
    </location>
</feature>
<keyword evidence="5 9" id="KW-1133">Transmembrane helix</keyword>
<reference evidence="11 12" key="1">
    <citation type="submission" date="2018-01" db="EMBL/GenBank/DDBJ databases">
        <title>The draft genome sequence of Halioglobus japonicus S1-36.</title>
        <authorList>
            <person name="Du Z.-J."/>
            <person name="Shi M.-J."/>
        </authorList>
    </citation>
    <scope>NUCLEOTIDE SEQUENCE [LARGE SCALE GENOMIC DNA]</scope>
    <source>
        <strain evidence="11 12">S1-36</strain>
    </source>
</reference>
<dbReference type="Gene3D" id="3.30.1330.60">
    <property type="entry name" value="OmpA-like domain"/>
    <property type="match status" value="1"/>
</dbReference>
<dbReference type="InterPro" id="IPR050330">
    <property type="entry name" value="Bact_OuterMem_StrucFunc"/>
</dbReference>
<dbReference type="GO" id="GO:0005886">
    <property type="term" value="C:plasma membrane"/>
    <property type="evidence" value="ECO:0007669"/>
    <property type="project" value="UniProtKB-SubCell"/>
</dbReference>
<organism evidence="11 12">
    <name type="scientific">Halioglobus japonicus</name>
    <dbReference type="NCBI Taxonomy" id="930805"/>
    <lineage>
        <taxon>Bacteria</taxon>
        <taxon>Pseudomonadati</taxon>
        <taxon>Pseudomonadota</taxon>
        <taxon>Gammaproteobacteria</taxon>
        <taxon>Cellvibrionales</taxon>
        <taxon>Halieaceae</taxon>
        <taxon>Halioglobus</taxon>
    </lineage>
</organism>
<dbReference type="Pfam" id="PF13677">
    <property type="entry name" value="MotB_plug"/>
    <property type="match status" value="1"/>
</dbReference>
<keyword evidence="4 9" id="KW-0812">Transmembrane</keyword>
<evidence type="ECO:0000256" key="4">
    <source>
        <dbReference type="ARBA" id="ARBA00022692"/>
    </source>
</evidence>
<keyword evidence="11" id="KW-0282">Flagellum</keyword>
<dbReference type="InterPro" id="IPR036737">
    <property type="entry name" value="OmpA-like_sf"/>
</dbReference>
<dbReference type="KEGG" id="hja:BST95_07510"/>
<evidence type="ECO:0000313" key="12">
    <source>
        <dbReference type="Proteomes" id="UP000235162"/>
    </source>
</evidence>
<protein>
    <submittedName>
        <fullName evidence="11">Flagellar motor protein MotB</fullName>
    </submittedName>
</protein>
<keyword evidence="11" id="KW-0966">Cell projection</keyword>
<dbReference type="PANTHER" id="PTHR30329:SF21">
    <property type="entry name" value="LIPOPROTEIN YIAD-RELATED"/>
    <property type="match status" value="1"/>
</dbReference>
<gene>
    <name evidence="11" type="primary">motB</name>
    <name evidence="11" type="ORF">C0029_06555</name>
</gene>
<dbReference type="Pfam" id="PF00691">
    <property type="entry name" value="OmpA"/>
    <property type="match status" value="1"/>
</dbReference>